<protein>
    <submittedName>
        <fullName evidence="2">Uncharacterized protein</fullName>
    </submittedName>
</protein>
<gene>
    <name evidence="2" type="ORF">PQR66_28500</name>
</gene>
<accession>A0ABW8ZVS3</accession>
<evidence type="ECO:0000313" key="2">
    <source>
        <dbReference type="EMBL" id="MFL9887012.1"/>
    </source>
</evidence>
<proteinExistence type="predicted"/>
<feature type="signal peptide" evidence="1">
    <location>
        <begin position="1"/>
        <end position="22"/>
    </location>
</feature>
<dbReference type="Proteomes" id="UP001629249">
    <property type="component" value="Unassembled WGS sequence"/>
</dbReference>
<reference evidence="2 3" key="1">
    <citation type="journal article" date="2024" name="Chem. Sci.">
        <title>Discovery of megapolipeptins by genome mining of a Burkholderiales bacteria collection.</title>
        <authorList>
            <person name="Paulo B.S."/>
            <person name="Recchia M.J.J."/>
            <person name="Lee S."/>
            <person name="Fergusson C.H."/>
            <person name="Romanowski S.B."/>
            <person name="Hernandez A."/>
            <person name="Krull N."/>
            <person name="Liu D.Y."/>
            <person name="Cavanagh H."/>
            <person name="Bos A."/>
            <person name="Gray C.A."/>
            <person name="Murphy B.T."/>
            <person name="Linington R.G."/>
            <person name="Eustaquio A.S."/>
        </authorList>
    </citation>
    <scope>NUCLEOTIDE SEQUENCE [LARGE SCALE GENOMIC DNA]</scope>
    <source>
        <strain evidence="2 3">RL16-012-BIC-B</strain>
    </source>
</reference>
<evidence type="ECO:0000256" key="1">
    <source>
        <dbReference type="SAM" id="SignalP"/>
    </source>
</evidence>
<organism evidence="2 3">
    <name type="scientific">Paraburkholderia agricolaris</name>
    <dbReference type="NCBI Taxonomy" id="2152888"/>
    <lineage>
        <taxon>Bacteria</taxon>
        <taxon>Pseudomonadati</taxon>
        <taxon>Pseudomonadota</taxon>
        <taxon>Betaproteobacteria</taxon>
        <taxon>Burkholderiales</taxon>
        <taxon>Burkholderiaceae</taxon>
        <taxon>Paraburkholderia</taxon>
    </lineage>
</organism>
<comment type="caution">
    <text evidence="2">The sequence shown here is derived from an EMBL/GenBank/DDBJ whole genome shotgun (WGS) entry which is preliminary data.</text>
</comment>
<dbReference type="RefSeq" id="WP_408330979.1">
    <property type="nucleotide sequence ID" value="NZ_JAQQFH010000018.1"/>
</dbReference>
<sequence>MSKRIHIRSLLLLLAFSLSACAASSEKAGDTVISYSNSPDAHVTTFVSGKEPTDVARLKVPVTKDARVLIQFSSTVSAEVPDGCPCSIRAMVAMDGGDPRVIKRINVGSPSVTTLQKYQFDRQALDGSTVFEVPAGIHTFTIRFLQVSGESRKLEVNYPNAQAIVFRD</sequence>
<dbReference type="PROSITE" id="PS51257">
    <property type="entry name" value="PROKAR_LIPOPROTEIN"/>
    <property type="match status" value="1"/>
</dbReference>
<feature type="chain" id="PRO_5046520883" evidence="1">
    <location>
        <begin position="23"/>
        <end position="168"/>
    </location>
</feature>
<keyword evidence="1" id="KW-0732">Signal</keyword>
<dbReference type="EMBL" id="JAQQFN010000024">
    <property type="protein sequence ID" value="MFL9887012.1"/>
    <property type="molecule type" value="Genomic_DNA"/>
</dbReference>
<name>A0ABW8ZVS3_9BURK</name>
<keyword evidence="3" id="KW-1185">Reference proteome</keyword>
<evidence type="ECO:0000313" key="3">
    <source>
        <dbReference type="Proteomes" id="UP001629249"/>
    </source>
</evidence>